<dbReference type="PANTHER" id="PTHR30432:SF1">
    <property type="entry name" value="DNA-BINDING TRANSCRIPTIONAL DUAL REGULATOR MODE"/>
    <property type="match status" value="1"/>
</dbReference>
<dbReference type="RefSeq" id="WP_275821666.1">
    <property type="nucleotide sequence ID" value="NZ_JARHUD010000004.1"/>
</dbReference>
<dbReference type="SUPFAM" id="SSF46785">
    <property type="entry name" value="Winged helix' DNA-binding domain"/>
    <property type="match status" value="1"/>
</dbReference>
<dbReference type="InterPro" id="IPR036388">
    <property type="entry name" value="WH-like_DNA-bd_sf"/>
</dbReference>
<sequence length="120" mass="12776">MPPRPRLRVLLGEATAMGPGKAALLEAIDASGSISRAARSMGMSYRRAWLLVETMNSAFRGPLVEAARGGSGGGGAHVTALGHEVLAQYREMEKHAAETLAGDMERFARLLGEPDSQEDR</sequence>
<protein>
    <submittedName>
        <fullName evidence="1">LysR family transcriptional regulator</fullName>
    </submittedName>
</protein>
<proteinExistence type="predicted"/>
<dbReference type="EMBL" id="JARHUD010000004">
    <property type="protein sequence ID" value="MDF2095852.1"/>
    <property type="molecule type" value="Genomic_DNA"/>
</dbReference>
<name>A0ABT5YLL2_9PROT</name>
<dbReference type="PANTHER" id="PTHR30432">
    <property type="entry name" value="TRANSCRIPTIONAL REGULATOR MODE"/>
    <property type="match status" value="1"/>
</dbReference>
<evidence type="ECO:0000313" key="1">
    <source>
        <dbReference type="EMBL" id="MDF2095852.1"/>
    </source>
</evidence>
<accession>A0ABT5YLL2</accession>
<comment type="caution">
    <text evidence="1">The sequence shown here is derived from an EMBL/GenBank/DDBJ whole genome shotgun (WGS) entry which is preliminary data.</text>
</comment>
<dbReference type="InterPro" id="IPR036390">
    <property type="entry name" value="WH_DNA-bd_sf"/>
</dbReference>
<dbReference type="Gene3D" id="1.10.10.10">
    <property type="entry name" value="Winged helix-like DNA-binding domain superfamily/Winged helix DNA-binding domain"/>
    <property type="match status" value="1"/>
</dbReference>
<dbReference type="InterPro" id="IPR051815">
    <property type="entry name" value="Molybdate_resp_trans_reg"/>
</dbReference>
<keyword evidence="2" id="KW-1185">Reference proteome</keyword>
<organism evidence="1 2">
    <name type="scientific">Aquibaculum arenosum</name>
    <dbReference type="NCBI Taxonomy" id="3032591"/>
    <lineage>
        <taxon>Bacteria</taxon>
        <taxon>Pseudomonadati</taxon>
        <taxon>Pseudomonadota</taxon>
        <taxon>Alphaproteobacteria</taxon>
        <taxon>Rhodospirillales</taxon>
        <taxon>Rhodovibrionaceae</taxon>
        <taxon>Aquibaculum</taxon>
    </lineage>
</organism>
<dbReference type="Proteomes" id="UP001215503">
    <property type="component" value="Unassembled WGS sequence"/>
</dbReference>
<evidence type="ECO:0000313" key="2">
    <source>
        <dbReference type="Proteomes" id="UP001215503"/>
    </source>
</evidence>
<gene>
    <name evidence="1" type="ORF">P2G67_07675</name>
</gene>
<reference evidence="1 2" key="1">
    <citation type="submission" date="2023-03" db="EMBL/GenBank/DDBJ databases">
        <title>Fodinicurvata sp. CAU 1616 isolated from sea sendiment.</title>
        <authorList>
            <person name="Kim W."/>
        </authorList>
    </citation>
    <scope>NUCLEOTIDE SEQUENCE [LARGE SCALE GENOMIC DNA]</scope>
    <source>
        <strain evidence="1 2">CAU 1616</strain>
    </source>
</reference>